<evidence type="ECO:0000256" key="2">
    <source>
        <dbReference type="ARBA" id="ARBA00022692"/>
    </source>
</evidence>
<comment type="caution">
    <text evidence="11">The sequence shown here is derived from an EMBL/GenBank/DDBJ whole genome shotgun (WGS) entry which is preliminary data.</text>
</comment>
<protein>
    <submittedName>
        <fullName evidence="11">ABC transporter ATP-binding protein/permease</fullName>
    </submittedName>
</protein>
<evidence type="ECO:0000256" key="4">
    <source>
        <dbReference type="ARBA" id="ARBA00022840"/>
    </source>
</evidence>
<dbReference type="InterPro" id="IPR027417">
    <property type="entry name" value="P-loop_NTPase"/>
</dbReference>
<feature type="transmembrane region" description="Helical" evidence="8">
    <location>
        <begin position="197"/>
        <end position="215"/>
    </location>
</feature>
<feature type="compositionally biased region" description="Low complexity" evidence="7">
    <location>
        <begin position="385"/>
        <end position="404"/>
    </location>
</feature>
<keyword evidence="12" id="KW-1185">Reference proteome</keyword>
<keyword evidence="6 8" id="KW-0472">Membrane</keyword>
<keyword evidence="2 8" id="KW-0812">Transmembrane</keyword>
<name>A0ABS9L5U9_9MICC</name>
<feature type="domain" description="ABC transmembrane type-1" evidence="10">
    <location>
        <begin position="42"/>
        <end position="365"/>
    </location>
</feature>
<feature type="region of interest" description="Disordered" evidence="7">
    <location>
        <begin position="385"/>
        <end position="407"/>
    </location>
</feature>
<evidence type="ECO:0000256" key="6">
    <source>
        <dbReference type="ARBA" id="ARBA00023136"/>
    </source>
</evidence>
<dbReference type="SUPFAM" id="SSF90123">
    <property type="entry name" value="ABC transporter transmembrane region"/>
    <property type="match status" value="1"/>
</dbReference>
<feature type="transmembrane region" description="Helical" evidence="8">
    <location>
        <begin position="119"/>
        <end position="139"/>
    </location>
</feature>
<dbReference type="InterPro" id="IPR039421">
    <property type="entry name" value="Type_1_exporter"/>
</dbReference>
<accession>A0ABS9L5U9</accession>
<proteinExistence type="predicted"/>
<dbReference type="SUPFAM" id="SSF52540">
    <property type="entry name" value="P-loop containing nucleoside triphosphate hydrolases"/>
    <property type="match status" value="1"/>
</dbReference>
<evidence type="ECO:0000313" key="12">
    <source>
        <dbReference type="Proteomes" id="UP001165368"/>
    </source>
</evidence>
<evidence type="ECO:0000256" key="8">
    <source>
        <dbReference type="SAM" id="Phobius"/>
    </source>
</evidence>
<evidence type="ECO:0000259" key="10">
    <source>
        <dbReference type="PROSITE" id="PS50929"/>
    </source>
</evidence>
<dbReference type="PANTHER" id="PTHR43394:SF1">
    <property type="entry name" value="ATP-BINDING CASSETTE SUB-FAMILY B MEMBER 10, MITOCHONDRIAL"/>
    <property type="match status" value="1"/>
</dbReference>
<sequence>MSMMRGGFRGMQAGQQTARPLNFLPSLRRILALMRPDLPAAAAMAGAAALAVALSVAAPRILGAATDIIFAGLAGRAIPAGVSQAEYVQRLRSEGKEQLADMLQGMHLVPGQGIDFDQLRMVLLTVICLYLAAFVFGWLQGRLSAVVVQHAMFRLRAAIEDKLARLPMAHFQRESRGDVLSRATNDIDNLAQTLNQTLTQIMVSVLTILGVLAMMVSISPLLALIAVATVPVSAIVTVLIARRSQALFATQWRTTGRLNGHVEEMITGHDVVKAFGQQPQAIAEFRSANEQLYAAAYRAQFVSGMVMPAMMLVSNLNYVAVAVTGGLQVAFGLLSIGSVQAFIQYSRQFSQPLGQLGGLVGMLQSGVASAERVFALLDSAEEAPDAAPAATGPATAPAADGTGTHTRGQGRVAFEDVSFGYGPDAEVIHRLSFTAESGQTVAIVGPTGAGKTTLVNLLLRFYDVDAGRITLDGADITTLPRRQLRRNFGMVLQDAWLFGGTIRENLAYGAPEATDEQIMAAARATQVDHFVRALPEGYDTVLEDGGSRLSQGQRQLMTIARAWLADPAVLVLDEATSSVDTRTEAQIRQALASLRRDRTSFVIAHRLSTIRDADVILVMRDGRIVEQGRHQGLLAAGGFYADLYRSQFAGPLSVQATAEREQAAGHGS</sequence>
<dbReference type="RefSeq" id="WP_237819961.1">
    <property type="nucleotide sequence ID" value="NZ_JAKLTQ010000005.1"/>
</dbReference>
<dbReference type="Gene3D" id="3.40.50.300">
    <property type="entry name" value="P-loop containing nucleotide triphosphate hydrolases"/>
    <property type="match status" value="1"/>
</dbReference>
<feature type="transmembrane region" description="Helical" evidence="8">
    <location>
        <begin position="319"/>
        <end position="343"/>
    </location>
</feature>
<dbReference type="Proteomes" id="UP001165368">
    <property type="component" value="Unassembled WGS sequence"/>
</dbReference>
<dbReference type="CDD" id="cd18547">
    <property type="entry name" value="ABC_6TM_Tm288_like"/>
    <property type="match status" value="1"/>
</dbReference>
<dbReference type="PANTHER" id="PTHR43394">
    <property type="entry name" value="ATP-DEPENDENT PERMEASE MDL1, MITOCHONDRIAL"/>
    <property type="match status" value="1"/>
</dbReference>
<keyword evidence="5 8" id="KW-1133">Transmembrane helix</keyword>
<feature type="domain" description="ABC transporter" evidence="9">
    <location>
        <begin position="412"/>
        <end position="646"/>
    </location>
</feature>
<feature type="transmembrane region" description="Helical" evidence="8">
    <location>
        <begin position="221"/>
        <end position="241"/>
    </location>
</feature>
<evidence type="ECO:0000313" key="11">
    <source>
        <dbReference type="EMBL" id="MCG2622045.1"/>
    </source>
</evidence>
<keyword evidence="3" id="KW-0547">Nucleotide-binding</keyword>
<dbReference type="InterPro" id="IPR036640">
    <property type="entry name" value="ABC1_TM_sf"/>
</dbReference>
<dbReference type="PROSITE" id="PS50929">
    <property type="entry name" value="ABC_TM1F"/>
    <property type="match status" value="1"/>
</dbReference>
<dbReference type="SMART" id="SM00382">
    <property type="entry name" value="AAA"/>
    <property type="match status" value="1"/>
</dbReference>
<dbReference type="InterPro" id="IPR017871">
    <property type="entry name" value="ABC_transporter-like_CS"/>
</dbReference>
<keyword evidence="4 11" id="KW-0067">ATP-binding</keyword>
<evidence type="ECO:0000256" key="7">
    <source>
        <dbReference type="SAM" id="MobiDB-lite"/>
    </source>
</evidence>
<evidence type="ECO:0000259" key="9">
    <source>
        <dbReference type="PROSITE" id="PS50893"/>
    </source>
</evidence>
<comment type="subcellular location">
    <subcellularLocation>
        <location evidence="1">Cell membrane</location>
        <topology evidence="1">Multi-pass membrane protein</topology>
    </subcellularLocation>
</comment>
<reference evidence="11" key="1">
    <citation type="submission" date="2022-01" db="EMBL/GenBank/DDBJ databases">
        <authorList>
            <person name="Jo J.-H."/>
            <person name="Im W.-T."/>
        </authorList>
    </citation>
    <scope>NUCLEOTIDE SEQUENCE</scope>
    <source>
        <strain evidence="11">I2-34</strain>
    </source>
</reference>
<dbReference type="Pfam" id="PF00005">
    <property type="entry name" value="ABC_tran"/>
    <property type="match status" value="1"/>
</dbReference>
<dbReference type="GO" id="GO:0005524">
    <property type="term" value="F:ATP binding"/>
    <property type="evidence" value="ECO:0007669"/>
    <property type="project" value="UniProtKB-KW"/>
</dbReference>
<gene>
    <name evidence="11" type="ORF">LVY72_08950</name>
</gene>
<dbReference type="InterPro" id="IPR003439">
    <property type="entry name" value="ABC_transporter-like_ATP-bd"/>
</dbReference>
<dbReference type="Gene3D" id="1.20.1560.10">
    <property type="entry name" value="ABC transporter type 1, transmembrane domain"/>
    <property type="match status" value="1"/>
</dbReference>
<dbReference type="InterPro" id="IPR003593">
    <property type="entry name" value="AAA+_ATPase"/>
</dbReference>
<dbReference type="PROSITE" id="PS00211">
    <property type="entry name" value="ABC_TRANSPORTER_1"/>
    <property type="match status" value="1"/>
</dbReference>
<dbReference type="Pfam" id="PF00664">
    <property type="entry name" value="ABC_membrane"/>
    <property type="match status" value="1"/>
</dbReference>
<dbReference type="CDD" id="cd03254">
    <property type="entry name" value="ABCC_Glucan_exporter_like"/>
    <property type="match status" value="1"/>
</dbReference>
<evidence type="ECO:0000256" key="3">
    <source>
        <dbReference type="ARBA" id="ARBA00022741"/>
    </source>
</evidence>
<dbReference type="InterPro" id="IPR011527">
    <property type="entry name" value="ABC1_TM_dom"/>
</dbReference>
<dbReference type="PROSITE" id="PS50893">
    <property type="entry name" value="ABC_TRANSPORTER_2"/>
    <property type="match status" value="1"/>
</dbReference>
<organism evidence="11 12">
    <name type="scientific">Arthrobacter hankyongi</name>
    <dbReference type="NCBI Taxonomy" id="2904801"/>
    <lineage>
        <taxon>Bacteria</taxon>
        <taxon>Bacillati</taxon>
        <taxon>Actinomycetota</taxon>
        <taxon>Actinomycetes</taxon>
        <taxon>Micrococcales</taxon>
        <taxon>Micrococcaceae</taxon>
        <taxon>Arthrobacter</taxon>
    </lineage>
</organism>
<evidence type="ECO:0000256" key="5">
    <source>
        <dbReference type="ARBA" id="ARBA00022989"/>
    </source>
</evidence>
<evidence type="ECO:0000256" key="1">
    <source>
        <dbReference type="ARBA" id="ARBA00004651"/>
    </source>
</evidence>
<dbReference type="EMBL" id="JAKLTQ010000005">
    <property type="protein sequence ID" value="MCG2622045.1"/>
    <property type="molecule type" value="Genomic_DNA"/>
</dbReference>